<proteinExistence type="predicted"/>
<organism evidence="1">
    <name type="scientific">marine sediment metagenome</name>
    <dbReference type="NCBI Taxonomy" id="412755"/>
    <lineage>
        <taxon>unclassified sequences</taxon>
        <taxon>metagenomes</taxon>
        <taxon>ecological metagenomes</taxon>
    </lineage>
</organism>
<reference evidence="1" key="1">
    <citation type="journal article" date="2015" name="Nature">
        <title>Complex archaea that bridge the gap between prokaryotes and eukaryotes.</title>
        <authorList>
            <person name="Spang A."/>
            <person name="Saw J.H."/>
            <person name="Jorgensen S.L."/>
            <person name="Zaremba-Niedzwiedzka K."/>
            <person name="Martijn J."/>
            <person name="Lind A.E."/>
            <person name="van Eijk R."/>
            <person name="Schleper C."/>
            <person name="Guy L."/>
            <person name="Ettema T.J."/>
        </authorList>
    </citation>
    <scope>NUCLEOTIDE SEQUENCE</scope>
</reference>
<evidence type="ECO:0000313" key="1">
    <source>
        <dbReference type="EMBL" id="KKN76295.1"/>
    </source>
</evidence>
<name>A0A0F9T541_9ZZZZ</name>
<protein>
    <submittedName>
        <fullName evidence="1">Uncharacterized protein</fullName>
    </submittedName>
</protein>
<comment type="caution">
    <text evidence="1">The sequence shown here is derived from an EMBL/GenBank/DDBJ whole genome shotgun (WGS) entry which is preliminary data.</text>
</comment>
<gene>
    <name evidence="1" type="ORF">LCGC14_0371470</name>
</gene>
<dbReference type="EMBL" id="LAZR01000297">
    <property type="protein sequence ID" value="KKN76295.1"/>
    <property type="molecule type" value="Genomic_DNA"/>
</dbReference>
<sequence>MDKEQLKSRIDFNNIQKKSIETVKGIPETARNYDYLVDFEGNFIIPLTPLEVKLIEKIKELEARLKIQEEK</sequence>
<dbReference type="AlphaFoldDB" id="A0A0F9T541"/>
<accession>A0A0F9T541</accession>